<sequence length="319" mass="33971">MNLRTLTISVFLSAGLMTASMTSVAKEKLYIPVVSKGFMLEFWQSVKMGSDTAARELNVKTSFVGPSDETQVAQQVQLVENVLTQKPDGLLLAALDSNALLPSVERAHAQKVPVVTFDSNVNSDIPVSFVATDNKAAGAMAADAMEDILGGKGKVAIVAHNAGTMTATDRVDGFVQQMKRKYPAIKILSPLYSEGDPQRAMNQTMDIIRANPDLSAVYATNEASTLGVASAVDSLGLAGKIKVVGFDSSDAVVNFLKAGVIQGLVVQDAFQIGYVGMKTLHNVLTGHDVKEVIDIPAVLVTSKNVNNKDIQNIIRPKQP</sequence>
<evidence type="ECO:0000256" key="1">
    <source>
        <dbReference type="ARBA" id="ARBA00004196"/>
    </source>
</evidence>
<name>A0ABT3N217_9GAMM</name>
<feature type="domain" description="Periplasmic binding protein" evidence="5">
    <location>
        <begin position="33"/>
        <end position="287"/>
    </location>
</feature>
<dbReference type="Proteomes" id="UP001209854">
    <property type="component" value="Unassembled WGS sequence"/>
</dbReference>
<dbReference type="Pfam" id="PF13407">
    <property type="entry name" value="Peripla_BP_4"/>
    <property type="match status" value="1"/>
</dbReference>
<organism evidence="6 7">
    <name type="scientific">Endozoicomonas gorgoniicola</name>
    <dbReference type="NCBI Taxonomy" id="1234144"/>
    <lineage>
        <taxon>Bacteria</taxon>
        <taxon>Pseudomonadati</taxon>
        <taxon>Pseudomonadota</taxon>
        <taxon>Gammaproteobacteria</taxon>
        <taxon>Oceanospirillales</taxon>
        <taxon>Endozoicomonadaceae</taxon>
        <taxon>Endozoicomonas</taxon>
    </lineage>
</organism>
<evidence type="ECO:0000313" key="6">
    <source>
        <dbReference type="EMBL" id="MCW7555239.1"/>
    </source>
</evidence>
<evidence type="ECO:0000259" key="5">
    <source>
        <dbReference type="Pfam" id="PF13407"/>
    </source>
</evidence>
<dbReference type="CDD" id="cd20005">
    <property type="entry name" value="PBP1_ABC_sugar_binding-like"/>
    <property type="match status" value="1"/>
</dbReference>
<dbReference type="InterPro" id="IPR025997">
    <property type="entry name" value="SBP_2_dom"/>
</dbReference>
<reference evidence="6 7" key="1">
    <citation type="submission" date="2022-10" db="EMBL/GenBank/DDBJ databases">
        <title>High-quality genome sequences of two octocoral-associated bacteria, Endozoicomonas euniceicola EF212 and Endozoicomonas gorgoniicola PS125.</title>
        <authorList>
            <person name="Chiou Y.-J."/>
            <person name="Chen Y.-H."/>
        </authorList>
    </citation>
    <scope>NUCLEOTIDE SEQUENCE [LARGE SCALE GENOMIC DNA]</scope>
    <source>
        <strain evidence="6 7">PS125</strain>
    </source>
</reference>
<comment type="similarity">
    <text evidence="2">Belongs to the bacterial solute-binding protein 2 family.</text>
</comment>
<dbReference type="RefSeq" id="WP_262565011.1">
    <property type="nucleotide sequence ID" value="NZ_JAPFCC010000001.1"/>
</dbReference>
<dbReference type="PANTHER" id="PTHR46847">
    <property type="entry name" value="D-ALLOSE-BINDING PERIPLASMIC PROTEIN-RELATED"/>
    <property type="match status" value="1"/>
</dbReference>
<evidence type="ECO:0000256" key="4">
    <source>
        <dbReference type="SAM" id="SignalP"/>
    </source>
</evidence>
<feature type="chain" id="PRO_5047057250" evidence="4">
    <location>
        <begin position="26"/>
        <end position="319"/>
    </location>
</feature>
<gene>
    <name evidence="6" type="ORF">NX722_21950</name>
</gene>
<dbReference type="Gene3D" id="3.40.50.2300">
    <property type="match status" value="2"/>
</dbReference>
<keyword evidence="3 4" id="KW-0732">Signal</keyword>
<comment type="caution">
    <text evidence="6">The sequence shown here is derived from an EMBL/GenBank/DDBJ whole genome shotgun (WGS) entry which is preliminary data.</text>
</comment>
<keyword evidence="7" id="KW-1185">Reference proteome</keyword>
<dbReference type="SUPFAM" id="SSF53822">
    <property type="entry name" value="Periplasmic binding protein-like I"/>
    <property type="match status" value="1"/>
</dbReference>
<feature type="signal peptide" evidence="4">
    <location>
        <begin position="1"/>
        <end position="25"/>
    </location>
</feature>
<accession>A0ABT3N217</accession>
<dbReference type="EMBL" id="JAPFCC010000001">
    <property type="protein sequence ID" value="MCW7555239.1"/>
    <property type="molecule type" value="Genomic_DNA"/>
</dbReference>
<proteinExistence type="inferred from homology"/>
<evidence type="ECO:0000313" key="7">
    <source>
        <dbReference type="Proteomes" id="UP001209854"/>
    </source>
</evidence>
<dbReference type="PANTHER" id="PTHR46847:SF1">
    <property type="entry name" value="D-ALLOSE-BINDING PERIPLASMIC PROTEIN-RELATED"/>
    <property type="match status" value="1"/>
</dbReference>
<evidence type="ECO:0000256" key="3">
    <source>
        <dbReference type="ARBA" id="ARBA00022729"/>
    </source>
</evidence>
<evidence type="ECO:0000256" key="2">
    <source>
        <dbReference type="ARBA" id="ARBA00007639"/>
    </source>
</evidence>
<comment type="subcellular location">
    <subcellularLocation>
        <location evidence="1">Cell envelope</location>
    </subcellularLocation>
</comment>
<protein>
    <submittedName>
        <fullName evidence="6">ABC transporter substrate-binding protein</fullName>
    </submittedName>
</protein>
<dbReference type="InterPro" id="IPR028082">
    <property type="entry name" value="Peripla_BP_I"/>
</dbReference>